<evidence type="ECO:0000313" key="5">
    <source>
        <dbReference type="EMBL" id="GGL15344.1"/>
    </source>
</evidence>
<keyword evidence="3" id="KW-0472">Membrane</keyword>
<dbReference type="Proteomes" id="UP000656042">
    <property type="component" value="Unassembled WGS sequence"/>
</dbReference>
<accession>A0A8J3C703</accession>
<reference evidence="5" key="1">
    <citation type="journal article" date="2014" name="Int. J. Syst. Evol. Microbiol.">
        <title>Complete genome sequence of Corynebacterium casei LMG S-19264T (=DSM 44701T), isolated from a smear-ripened cheese.</title>
        <authorList>
            <consortium name="US DOE Joint Genome Institute (JGI-PGF)"/>
            <person name="Walter F."/>
            <person name="Albersmeier A."/>
            <person name="Kalinowski J."/>
            <person name="Ruckert C."/>
        </authorList>
    </citation>
    <scope>NUCLEOTIDE SEQUENCE</scope>
    <source>
        <strain evidence="5">CGMCC 4.7299</strain>
    </source>
</reference>
<sequence>MSVDAKFVDSAPEGGPGGTPPRHVAPRRRHPLRRVLLVTLAVLLVAAGGTAVAMTLYARDIDHDIARIPTFDQVPLRNRPAKEAAAGDAMNFLMLGSDTRDPGSTGGSRSDTIIVLHLPKDRSGAQMVSIPRDTWVHVPRSADGRHGGVTAKINAAFAWGGAPLMVQTVEDYTGVRIDHMVMVDFSGFKDIVDALGGVQIDVERAFTSTHSLNPDSIRHFRAGPQTMDGAAALDYARERYAFADGDFARIRHQQQVIKAILSKASSGGMLANPARLNSFLRASADSVAVDDTLNIIGTADDLRHLRSENLTFCTSPSAGTAMRGDQSVVLPDTAKAKKLFAAVRRDDVPQIIALGTDK</sequence>
<feature type="transmembrane region" description="Helical" evidence="3">
    <location>
        <begin position="35"/>
        <end position="58"/>
    </location>
</feature>
<evidence type="ECO:0000256" key="3">
    <source>
        <dbReference type="SAM" id="Phobius"/>
    </source>
</evidence>
<dbReference type="PANTHER" id="PTHR33392:SF6">
    <property type="entry name" value="POLYISOPRENYL-TEICHOIC ACID--PEPTIDOGLYCAN TEICHOIC ACID TRANSFERASE TAGU"/>
    <property type="match status" value="1"/>
</dbReference>
<gene>
    <name evidence="5" type="ORF">GCM10012284_57480</name>
</gene>
<proteinExistence type="inferred from homology"/>
<dbReference type="PANTHER" id="PTHR33392">
    <property type="entry name" value="POLYISOPRENYL-TEICHOIC ACID--PEPTIDOGLYCAN TEICHOIC ACID TRANSFERASE TAGU"/>
    <property type="match status" value="1"/>
</dbReference>
<reference evidence="5" key="2">
    <citation type="submission" date="2020-09" db="EMBL/GenBank/DDBJ databases">
        <authorList>
            <person name="Sun Q."/>
            <person name="Zhou Y."/>
        </authorList>
    </citation>
    <scope>NUCLEOTIDE SEQUENCE</scope>
    <source>
        <strain evidence="5">CGMCC 4.7299</strain>
    </source>
</reference>
<evidence type="ECO:0000256" key="2">
    <source>
        <dbReference type="SAM" id="MobiDB-lite"/>
    </source>
</evidence>
<keyword evidence="6" id="KW-1185">Reference proteome</keyword>
<keyword evidence="3" id="KW-1133">Transmembrane helix</keyword>
<dbReference type="InterPro" id="IPR050922">
    <property type="entry name" value="LytR/CpsA/Psr_CW_biosynth"/>
</dbReference>
<dbReference type="Gene3D" id="3.40.630.190">
    <property type="entry name" value="LCP protein"/>
    <property type="match status" value="1"/>
</dbReference>
<dbReference type="NCBIfam" id="TIGR00350">
    <property type="entry name" value="lytR_cpsA_psr"/>
    <property type="match status" value="1"/>
</dbReference>
<evidence type="ECO:0000313" key="6">
    <source>
        <dbReference type="Proteomes" id="UP000656042"/>
    </source>
</evidence>
<dbReference type="InterPro" id="IPR004474">
    <property type="entry name" value="LytR_CpsA_psr"/>
</dbReference>
<dbReference type="AlphaFoldDB" id="A0A8J3C703"/>
<evidence type="ECO:0000259" key="4">
    <source>
        <dbReference type="Pfam" id="PF03816"/>
    </source>
</evidence>
<dbReference type="EMBL" id="BMMX01000048">
    <property type="protein sequence ID" value="GGL15344.1"/>
    <property type="molecule type" value="Genomic_DNA"/>
</dbReference>
<dbReference type="Pfam" id="PF03816">
    <property type="entry name" value="LytR_cpsA_psr"/>
    <property type="match status" value="1"/>
</dbReference>
<name>A0A8J3C703_9ACTN</name>
<evidence type="ECO:0000256" key="1">
    <source>
        <dbReference type="ARBA" id="ARBA00006068"/>
    </source>
</evidence>
<comment type="similarity">
    <text evidence="1">Belongs to the LytR/CpsA/Psr (LCP) family.</text>
</comment>
<keyword evidence="3" id="KW-0812">Transmembrane</keyword>
<feature type="domain" description="Cell envelope-related transcriptional attenuator" evidence="4">
    <location>
        <begin position="109"/>
        <end position="265"/>
    </location>
</feature>
<protein>
    <recommendedName>
        <fullName evidence="4">Cell envelope-related transcriptional attenuator domain-containing protein</fullName>
    </recommendedName>
</protein>
<comment type="caution">
    <text evidence="5">The sequence shown here is derived from an EMBL/GenBank/DDBJ whole genome shotgun (WGS) entry which is preliminary data.</text>
</comment>
<feature type="region of interest" description="Disordered" evidence="2">
    <location>
        <begin position="1"/>
        <end position="27"/>
    </location>
</feature>
<organism evidence="5 6">
    <name type="scientific">Mangrovihabitans endophyticus</name>
    <dbReference type="NCBI Taxonomy" id="1751298"/>
    <lineage>
        <taxon>Bacteria</taxon>
        <taxon>Bacillati</taxon>
        <taxon>Actinomycetota</taxon>
        <taxon>Actinomycetes</taxon>
        <taxon>Micromonosporales</taxon>
        <taxon>Micromonosporaceae</taxon>
        <taxon>Mangrovihabitans</taxon>
    </lineage>
</organism>